<evidence type="ECO:0000313" key="1">
    <source>
        <dbReference type="EMBL" id="EEP67672.1"/>
    </source>
</evidence>
<protein>
    <submittedName>
        <fullName evidence="1">Uncharacterized protein</fullName>
    </submittedName>
</protein>
<dbReference type="HOGENOM" id="CLU_3153829_0_0_4"/>
<dbReference type="GeneID" id="84906099"/>
<reference evidence="1" key="1">
    <citation type="submission" date="2009-04" db="EMBL/GenBank/DDBJ databases">
        <authorList>
            <person name="Weinstock G."/>
            <person name="Sodergren E."/>
            <person name="Clifton S."/>
            <person name="Fulton L."/>
            <person name="Fulton B."/>
            <person name="Courtney L."/>
            <person name="Fronick C."/>
            <person name="Harrison M."/>
            <person name="Strong C."/>
            <person name="Farmer C."/>
            <person name="Delahaunty K."/>
            <person name="Markovic C."/>
            <person name="Hall O."/>
            <person name="Minx P."/>
            <person name="Tomlinson C."/>
            <person name="Mitreva M."/>
            <person name="Nelson J."/>
            <person name="Hou S."/>
            <person name="Wollam A."/>
            <person name="Pepin K.H."/>
            <person name="Johnson M."/>
            <person name="Bhonagiri V."/>
            <person name="Nash W.E."/>
            <person name="Warren W."/>
            <person name="Chinwalla A."/>
            <person name="Mardis E.R."/>
            <person name="Wilson R.K."/>
        </authorList>
    </citation>
    <scope>NUCLEOTIDE SEQUENCE [LARGE SCALE GENOMIC DNA]</scope>
    <source>
        <strain evidence="1">ATCC 51147</strain>
    </source>
</reference>
<keyword evidence="2" id="KW-1185">Reference proteome</keyword>
<organism evidence="1 2">
    <name type="scientific">Kingella oralis ATCC 51147</name>
    <dbReference type="NCBI Taxonomy" id="629741"/>
    <lineage>
        <taxon>Bacteria</taxon>
        <taxon>Pseudomonadati</taxon>
        <taxon>Pseudomonadota</taxon>
        <taxon>Betaproteobacteria</taxon>
        <taxon>Neisseriales</taxon>
        <taxon>Neisseriaceae</taxon>
        <taxon>Kingella</taxon>
    </lineage>
</organism>
<dbReference type="EMBL" id="ACJW02000003">
    <property type="protein sequence ID" value="EEP67672.1"/>
    <property type="molecule type" value="Genomic_DNA"/>
</dbReference>
<dbReference type="RefSeq" id="WP_003796725.1">
    <property type="nucleotide sequence ID" value="NZ_GG665872.1"/>
</dbReference>
<name>C4GIQ1_9NEIS</name>
<evidence type="ECO:0000313" key="2">
    <source>
        <dbReference type="Proteomes" id="UP000003009"/>
    </source>
</evidence>
<dbReference type="AlphaFoldDB" id="C4GIQ1"/>
<sequence length="48" mass="5455">MGNEWAWFPSRTIGSLKIGLAFQAAARFNKIIKIDFRLPHPRLGSLKT</sequence>
<accession>C4GIQ1</accession>
<comment type="caution">
    <text evidence="1">The sequence shown here is derived from an EMBL/GenBank/DDBJ whole genome shotgun (WGS) entry which is preliminary data.</text>
</comment>
<gene>
    <name evidence="1" type="ORF">GCWU000324_01921</name>
</gene>
<proteinExistence type="predicted"/>
<dbReference type="Proteomes" id="UP000003009">
    <property type="component" value="Unassembled WGS sequence"/>
</dbReference>